<dbReference type="Gene3D" id="3.40.190.10">
    <property type="entry name" value="Periplasmic binding protein-like II"/>
    <property type="match status" value="2"/>
</dbReference>
<evidence type="ECO:0000256" key="1">
    <source>
        <dbReference type="SAM" id="SignalP"/>
    </source>
</evidence>
<dbReference type="PANTHER" id="PTHR43649">
    <property type="entry name" value="ARABINOSE-BINDING PROTEIN-RELATED"/>
    <property type="match status" value="1"/>
</dbReference>
<organism evidence="2 3">
    <name type="scientific">Kineococcus rhizosphaerae</name>
    <dbReference type="NCBI Taxonomy" id="559628"/>
    <lineage>
        <taxon>Bacteria</taxon>
        <taxon>Bacillati</taxon>
        <taxon>Actinomycetota</taxon>
        <taxon>Actinomycetes</taxon>
        <taxon>Kineosporiales</taxon>
        <taxon>Kineosporiaceae</taxon>
        <taxon>Kineococcus</taxon>
    </lineage>
</organism>
<reference evidence="2 3" key="1">
    <citation type="submission" date="2018-03" db="EMBL/GenBank/DDBJ databases">
        <title>Genomic Encyclopedia of Archaeal and Bacterial Type Strains, Phase II (KMG-II): from individual species to whole genera.</title>
        <authorList>
            <person name="Goeker M."/>
        </authorList>
    </citation>
    <scope>NUCLEOTIDE SEQUENCE [LARGE SCALE GENOMIC DNA]</scope>
    <source>
        <strain evidence="2 3">DSM 19711</strain>
    </source>
</reference>
<evidence type="ECO:0000313" key="2">
    <source>
        <dbReference type="EMBL" id="PRY18307.1"/>
    </source>
</evidence>
<dbReference type="SUPFAM" id="SSF53850">
    <property type="entry name" value="Periplasmic binding protein-like II"/>
    <property type="match status" value="1"/>
</dbReference>
<dbReference type="OrthoDB" id="3256840at2"/>
<dbReference type="AlphaFoldDB" id="A0A2T0RAY2"/>
<dbReference type="InterPro" id="IPR006059">
    <property type="entry name" value="SBP"/>
</dbReference>
<dbReference type="InterPro" id="IPR006311">
    <property type="entry name" value="TAT_signal"/>
</dbReference>
<gene>
    <name evidence="2" type="ORF">CLV37_101552</name>
</gene>
<keyword evidence="3" id="KW-1185">Reference proteome</keyword>
<dbReference type="InterPro" id="IPR050490">
    <property type="entry name" value="Bact_solute-bd_prot1"/>
</dbReference>
<sequence length="418" mass="44094">MTRKTSTRRAALVAAATMTAGVLTGCSANVASPSDGAITFAYPKASQVLVWEDMAKKYTQETGAEVSVQAIPIDAYSSTLNTRLQGGDAPDLFLTKPGTSEYGIETLGASKKLGEITGSAADLVPSDKTAYEADGTVYGFPLMHVPRAAVVIDGNLEKTGVTWPTTISEMLADCQATQAEGEAFTLGQFGAPFTADGQTLLVAASSVYAQDPTWDAQRAAGTVKFSTTEGWRYAVQTVADMVKANCFQPGAVAAKGETFQSVFTGKNPDVISFATGESDVWKDFSMALKDQTISVRPFPGQTADTARVISSVKFTLSYSAATKNKTAVQKYIDWLTQPAQQKSIADELGVPVGQLSADGMTGSYAPLKQLVAEDKVIPTPGETWPAPVLAALQQDTPGLFTGQTTVDEILADMDAAWK</sequence>
<dbReference type="PROSITE" id="PS51257">
    <property type="entry name" value="PROKAR_LIPOPROTEIN"/>
    <property type="match status" value="1"/>
</dbReference>
<dbReference type="PROSITE" id="PS51318">
    <property type="entry name" value="TAT"/>
    <property type="match status" value="1"/>
</dbReference>
<accession>A0A2T0RAY2</accession>
<dbReference type="RefSeq" id="WP_106206685.1">
    <property type="nucleotide sequence ID" value="NZ_PVZF01000001.1"/>
</dbReference>
<evidence type="ECO:0000313" key="3">
    <source>
        <dbReference type="Proteomes" id="UP000238083"/>
    </source>
</evidence>
<keyword evidence="1" id="KW-0732">Signal</keyword>
<dbReference type="Proteomes" id="UP000238083">
    <property type="component" value="Unassembled WGS sequence"/>
</dbReference>
<protein>
    <submittedName>
        <fullName evidence="2">Raffinose/stachyose/melibiose transport system substrate-binding protein</fullName>
    </submittedName>
</protein>
<dbReference type="Pfam" id="PF01547">
    <property type="entry name" value="SBP_bac_1"/>
    <property type="match status" value="1"/>
</dbReference>
<feature type="chain" id="PRO_5039494805" evidence="1">
    <location>
        <begin position="21"/>
        <end position="418"/>
    </location>
</feature>
<dbReference type="PANTHER" id="PTHR43649:SF12">
    <property type="entry name" value="DIACETYLCHITOBIOSE BINDING PROTEIN DASA"/>
    <property type="match status" value="1"/>
</dbReference>
<feature type="signal peptide" evidence="1">
    <location>
        <begin position="1"/>
        <end position="20"/>
    </location>
</feature>
<dbReference type="EMBL" id="PVZF01000001">
    <property type="protein sequence ID" value="PRY18307.1"/>
    <property type="molecule type" value="Genomic_DNA"/>
</dbReference>
<proteinExistence type="predicted"/>
<name>A0A2T0RAY2_9ACTN</name>
<comment type="caution">
    <text evidence="2">The sequence shown here is derived from an EMBL/GenBank/DDBJ whole genome shotgun (WGS) entry which is preliminary data.</text>
</comment>